<proteinExistence type="predicted"/>
<evidence type="ECO:0000313" key="2">
    <source>
        <dbReference type="Proteomes" id="UP000299102"/>
    </source>
</evidence>
<organism evidence="1 2">
    <name type="scientific">Eumeta variegata</name>
    <name type="common">Bagworm moth</name>
    <name type="synonym">Eumeta japonica</name>
    <dbReference type="NCBI Taxonomy" id="151549"/>
    <lineage>
        <taxon>Eukaryota</taxon>
        <taxon>Metazoa</taxon>
        <taxon>Ecdysozoa</taxon>
        <taxon>Arthropoda</taxon>
        <taxon>Hexapoda</taxon>
        <taxon>Insecta</taxon>
        <taxon>Pterygota</taxon>
        <taxon>Neoptera</taxon>
        <taxon>Endopterygota</taxon>
        <taxon>Lepidoptera</taxon>
        <taxon>Glossata</taxon>
        <taxon>Ditrysia</taxon>
        <taxon>Tineoidea</taxon>
        <taxon>Psychidae</taxon>
        <taxon>Oiketicinae</taxon>
        <taxon>Eumeta</taxon>
    </lineage>
</organism>
<sequence length="70" mass="8236">MPRNSEERELDDCLRTRDVIYVRGVQQRGECGALRNSNQSFSRCAILMPEGEVSVRWVLMDNKDEMMWDL</sequence>
<comment type="caution">
    <text evidence="1">The sequence shown here is derived from an EMBL/GenBank/DDBJ whole genome shotgun (WGS) entry which is preliminary data.</text>
</comment>
<accession>A0A4C1VFH8</accession>
<protein>
    <submittedName>
        <fullName evidence="1">Uncharacterized protein</fullName>
    </submittedName>
</protein>
<reference evidence="1 2" key="1">
    <citation type="journal article" date="2019" name="Commun. Biol.">
        <title>The bagworm genome reveals a unique fibroin gene that provides high tensile strength.</title>
        <authorList>
            <person name="Kono N."/>
            <person name="Nakamura H."/>
            <person name="Ohtoshi R."/>
            <person name="Tomita M."/>
            <person name="Numata K."/>
            <person name="Arakawa K."/>
        </authorList>
    </citation>
    <scope>NUCLEOTIDE SEQUENCE [LARGE SCALE GENOMIC DNA]</scope>
</reference>
<gene>
    <name evidence="1" type="ORF">EVAR_22851_1</name>
</gene>
<dbReference type="EMBL" id="BGZK01000332">
    <property type="protein sequence ID" value="GBP37389.1"/>
    <property type="molecule type" value="Genomic_DNA"/>
</dbReference>
<name>A0A4C1VFH8_EUMVA</name>
<dbReference type="AlphaFoldDB" id="A0A4C1VFH8"/>
<keyword evidence="2" id="KW-1185">Reference proteome</keyword>
<evidence type="ECO:0000313" key="1">
    <source>
        <dbReference type="EMBL" id="GBP37389.1"/>
    </source>
</evidence>
<dbReference type="Proteomes" id="UP000299102">
    <property type="component" value="Unassembled WGS sequence"/>
</dbReference>